<dbReference type="Proteomes" id="UP001634394">
    <property type="component" value="Unassembled WGS sequence"/>
</dbReference>
<keyword evidence="1" id="KW-0732">Signal</keyword>
<feature type="chain" id="PRO_5044799898" evidence="1">
    <location>
        <begin position="20"/>
        <end position="429"/>
    </location>
</feature>
<proteinExistence type="predicted"/>
<evidence type="ECO:0000313" key="2">
    <source>
        <dbReference type="EMBL" id="KAL3841759.1"/>
    </source>
</evidence>
<sequence length="429" mass="47603">MKLLYCSLLGLSAVLMGMALKVQILPPLRKTDTEAALIITPGAFIKGDAYEPLGVFVGMYGMSHPTQLKGVLLYASYLTRKHKLHAYPVPVMTLSGDLDGLTRITRIVDTFEELENDVKNNANATFRTPVIVMPGVNHGQFASGTMPPNVAKHDLKPDVTENNAHEQISNHTSDFILANLPDPNPYFKQAMASLSVTYQNTLTIIQPLLDIKRLDDNSNHTSVWTSIAQKIIAGNSLDKYVKAYDTEVSEVYIGEKNPDEYLTEDGVTVLTYSYLRQPMNPEDVSEAPQTPEEIIAKMKSSQAIADLLGNVTASGNLTCKEVNQVAFAYVLANASTAAKIRFEQRGLPITFYPDNPITFEEDWIRSKLKLNYSEVGLYVTSYSHVTNVKNQEDGMSGMHFCKLLSPYRAMEWIYIDSLKTNGTIDTTQA</sequence>
<name>A0ABD3TX88_SINWO</name>
<gene>
    <name evidence="2" type="ORF">ACJMK2_019861</name>
</gene>
<comment type="caution">
    <text evidence="2">The sequence shown here is derived from an EMBL/GenBank/DDBJ whole genome shotgun (WGS) entry which is preliminary data.</text>
</comment>
<protein>
    <submittedName>
        <fullName evidence="2">Uncharacterized protein</fullName>
    </submittedName>
</protein>
<accession>A0ABD3TX88</accession>
<reference evidence="2 3" key="1">
    <citation type="submission" date="2024-11" db="EMBL/GenBank/DDBJ databases">
        <title>Chromosome-level genome assembly of the freshwater bivalve Anodonta woodiana.</title>
        <authorList>
            <person name="Chen X."/>
        </authorList>
    </citation>
    <scope>NUCLEOTIDE SEQUENCE [LARGE SCALE GENOMIC DNA]</scope>
    <source>
        <strain evidence="2">MN2024</strain>
        <tissue evidence="2">Gills</tissue>
    </source>
</reference>
<feature type="signal peptide" evidence="1">
    <location>
        <begin position="1"/>
        <end position="19"/>
    </location>
</feature>
<keyword evidence="3" id="KW-1185">Reference proteome</keyword>
<dbReference type="AlphaFoldDB" id="A0ABD3TX88"/>
<evidence type="ECO:0000256" key="1">
    <source>
        <dbReference type="SAM" id="SignalP"/>
    </source>
</evidence>
<dbReference type="EMBL" id="JBJQND010000017">
    <property type="protein sequence ID" value="KAL3841759.1"/>
    <property type="molecule type" value="Genomic_DNA"/>
</dbReference>
<organism evidence="2 3">
    <name type="scientific">Sinanodonta woodiana</name>
    <name type="common">Chinese pond mussel</name>
    <name type="synonym">Anodonta woodiana</name>
    <dbReference type="NCBI Taxonomy" id="1069815"/>
    <lineage>
        <taxon>Eukaryota</taxon>
        <taxon>Metazoa</taxon>
        <taxon>Spiralia</taxon>
        <taxon>Lophotrochozoa</taxon>
        <taxon>Mollusca</taxon>
        <taxon>Bivalvia</taxon>
        <taxon>Autobranchia</taxon>
        <taxon>Heteroconchia</taxon>
        <taxon>Palaeoheterodonta</taxon>
        <taxon>Unionida</taxon>
        <taxon>Unionoidea</taxon>
        <taxon>Unionidae</taxon>
        <taxon>Unioninae</taxon>
        <taxon>Sinanodonta</taxon>
    </lineage>
</organism>
<evidence type="ECO:0000313" key="3">
    <source>
        <dbReference type="Proteomes" id="UP001634394"/>
    </source>
</evidence>